<reference evidence="2" key="1">
    <citation type="submission" date="2021-05" db="EMBL/GenBank/DDBJ databases">
        <authorList>
            <person name="Pietrasiak N."/>
            <person name="Ward R."/>
            <person name="Stajich J.E."/>
            <person name="Kurbessoian T."/>
        </authorList>
    </citation>
    <scope>NUCLEOTIDE SEQUENCE</scope>
    <source>
        <strain evidence="2">HA4357-MV3</strain>
    </source>
</reference>
<dbReference type="Proteomes" id="UP000813215">
    <property type="component" value="Unassembled WGS sequence"/>
</dbReference>
<organism evidence="2 3">
    <name type="scientific">Pelatocladus maniniholoensis HA4357-MV3</name>
    <dbReference type="NCBI Taxonomy" id="1117104"/>
    <lineage>
        <taxon>Bacteria</taxon>
        <taxon>Bacillati</taxon>
        <taxon>Cyanobacteriota</taxon>
        <taxon>Cyanophyceae</taxon>
        <taxon>Nostocales</taxon>
        <taxon>Nostocaceae</taxon>
        <taxon>Pelatocladus</taxon>
    </lineage>
</organism>
<dbReference type="EMBL" id="JAHHHW010000010">
    <property type="protein sequence ID" value="MBW4430338.1"/>
    <property type="molecule type" value="Genomic_DNA"/>
</dbReference>
<reference evidence="2" key="2">
    <citation type="journal article" date="2022" name="Microbiol. Resour. Announc.">
        <title>Metagenome Sequencing to Explore Phylogenomics of Terrestrial Cyanobacteria.</title>
        <authorList>
            <person name="Ward R.D."/>
            <person name="Stajich J.E."/>
            <person name="Johansen J.R."/>
            <person name="Huntemann M."/>
            <person name="Clum A."/>
            <person name="Foster B."/>
            <person name="Foster B."/>
            <person name="Roux S."/>
            <person name="Palaniappan K."/>
            <person name="Varghese N."/>
            <person name="Mukherjee S."/>
            <person name="Reddy T.B.K."/>
            <person name="Daum C."/>
            <person name="Copeland A."/>
            <person name="Chen I.A."/>
            <person name="Ivanova N.N."/>
            <person name="Kyrpides N.C."/>
            <person name="Shapiro N."/>
            <person name="Eloe-Fadrosh E.A."/>
            <person name="Pietrasiak N."/>
        </authorList>
    </citation>
    <scope>NUCLEOTIDE SEQUENCE</scope>
    <source>
        <strain evidence="2">HA4357-MV3</strain>
    </source>
</reference>
<evidence type="ECO:0000313" key="2">
    <source>
        <dbReference type="EMBL" id="MBW4430338.1"/>
    </source>
</evidence>
<accession>A0A9E3H3D3</accession>
<gene>
    <name evidence="2" type="ORF">KME28_00825</name>
</gene>
<feature type="domain" description="YgjP-like metallopeptidase" evidence="1">
    <location>
        <begin position="25"/>
        <end position="101"/>
    </location>
</feature>
<evidence type="ECO:0000259" key="1">
    <source>
        <dbReference type="Pfam" id="PF01863"/>
    </source>
</evidence>
<evidence type="ECO:0000313" key="3">
    <source>
        <dbReference type="Proteomes" id="UP000813215"/>
    </source>
</evidence>
<name>A0A9E3H3D3_9NOST</name>
<dbReference type="Pfam" id="PF01863">
    <property type="entry name" value="YgjP-like"/>
    <property type="match status" value="1"/>
</dbReference>
<proteinExistence type="predicted"/>
<dbReference type="InterPro" id="IPR002725">
    <property type="entry name" value="YgjP-like_metallopeptidase"/>
</dbReference>
<dbReference type="AlphaFoldDB" id="A0A9E3H3D3"/>
<comment type="caution">
    <text evidence="2">The sequence shown here is derived from an EMBL/GenBank/DDBJ whole genome shotgun (WGS) entry which is preliminary data.</text>
</comment>
<protein>
    <submittedName>
        <fullName evidence="2">M48 family metallopeptidase</fullName>
    </submittedName>
</protein>
<sequence length="121" mass="14072">MSATTRTINYGDAVIAFEVNFSERKTLDISVHPNQQVTVKAPVDALLEEIDRRVKNHARWIIKQQQFFSQFDPRTPSRQYIGGETHLYLGRQYRLKIEIKSENLGTQMYTHSTIIYTQVAL</sequence>